<proteinExistence type="predicted"/>
<dbReference type="AlphaFoldDB" id="A0A7S8FCZ0"/>
<name>A0A7S8FCZ0_9BACT</name>
<accession>A0A7S8FCZ0</accession>
<gene>
    <name evidence="1" type="ORF">Nkreftii_001185</name>
</gene>
<evidence type="ECO:0000313" key="1">
    <source>
        <dbReference type="EMBL" id="QPD03411.1"/>
    </source>
</evidence>
<evidence type="ECO:0000313" key="2">
    <source>
        <dbReference type="Proteomes" id="UP000593737"/>
    </source>
</evidence>
<sequence>MFSSLLLKISTDGTCLETLDQVVVNPFVKGATAAVEVRWGSVTPVTLESGSD</sequence>
<dbReference type="EMBL" id="CP047423">
    <property type="protein sequence ID" value="QPD03411.1"/>
    <property type="molecule type" value="Genomic_DNA"/>
</dbReference>
<organism evidence="1 2">
    <name type="scientific">Candidatus Nitrospira kreftii</name>
    <dbReference type="NCBI Taxonomy" id="2652173"/>
    <lineage>
        <taxon>Bacteria</taxon>
        <taxon>Pseudomonadati</taxon>
        <taxon>Nitrospirota</taxon>
        <taxon>Nitrospiria</taxon>
        <taxon>Nitrospirales</taxon>
        <taxon>Nitrospiraceae</taxon>
        <taxon>Nitrospira</taxon>
    </lineage>
</organism>
<dbReference type="Proteomes" id="UP000593737">
    <property type="component" value="Chromosome"/>
</dbReference>
<reference evidence="1 2" key="1">
    <citation type="journal article" date="2020" name="ISME J.">
        <title>Enrichment and physiological characterization of a novel comammox Nitrospira indicates ammonium inhibition of complete nitrification.</title>
        <authorList>
            <person name="Sakoula D."/>
            <person name="Koch H."/>
            <person name="Frank J."/>
            <person name="Jetten M.S.M."/>
            <person name="van Kessel M.A.H.J."/>
            <person name="Lucker S."/>
        </authorList>
    </citation>
    <scope>NUCLEOTIDE SEQUENCE [LARGE SCALE GENOMIC DNA]</scope>
    <source>
        <strain evidence="1">Comreactor17</strain>
    </source>
</reference>
<dbReference type="KEGG" id="nkf:Nkreftii_001185"/>
<protein>
    <submittedName>
        <fullName evidence="1">Uncharacterized protein</fullName>
    </submittedName>
</protein>